<comment type="caution">
    <text evidence="1">The sequence shown here is derived from an EMBL/GenBank/DDBJ whole genome shotgun (WGS) entry which is preliminary data.</text>
</comment>
<reference evidence="1" key="1">
    <citation type="journal article" date="2022" name="bioRxiv">
        <title>Sequencing and chromosome-scale assembly of the giantPleurodeles waltlgenome.</title>
        <authorList>
            <person name="Brown T."/>
            <person name="Elewa A."/>
            <person name="Iarovenko S."/>
            <person name="Subramanian E."/>
            <person name="Araus A.J."/>
            <person name="Petzold A."/>
            <person name="Susuki M."/>
            <person name="Suzuki K.-i.T."/>
            <person name="Hayashi T."/>
            <person name="Toyoda A."/>
            <person name="Oliveira C."/>
            <person name="Osipova E."/>
            <person name="Leigh N.D."/>
            <person name="Simon A."/>
            <person name="Yun M.H."/>
        </authorList>
    </citation>
    <scope>NUCLEOTIDE SEQUENCE</scope>
    <source>
        <strain evidence="1">20211129_DDA</strain>
        <tissue evidence="1">Liver</tissue>
    </source>
</reference>
<keyword evidence="2" id="KW-1185">Reference proteome</keyword>
<dbReference type="EMBL" id="JANPWB010000003">
    <property type="protein sequence ID" value="KAJ1199571.1"/>
    <property type="molecule type" value="Genomic_DNA"/>
</dbReference>
<name>A0AAV7VGH7_PLEWA</name>
<dbReference type="SUPFAM" id="SSF50630">
    <property type="entry name" value="Acid proteases"/>
    <property type="match status" value="1"/>
</dbReference>
<evidence type="ECO:0008006" key="3">
    <source>
        <dbReference type="Google" id="ProtNLM"/>
    </source>
</evidence>
<organism evidence="1 2">
    <name type="scientific">Pleurodeles waltl</name>
    <name type="common">Iberian ribbed newt</name>
    <dbReference type="NCBI Taxonomy" id="8319"/>
    <lineage>
        <taxon>Eukaryota</taxon>
        <taxon>Metazoa</taxon>
        <taxon>Chordata</taxon>
        <taxon>Craniata</taxon>
        <taxon>Vertebrata</taxon>
        <taxon>Euteleostomi</taxon>
        <taxon>Amphibia</taxon>
        <taxon>Batrachia</taxon>
        <taxon>Caudata</taxon>
        <taxon>Salamandroidea</taxon>
        <taxon>Salamandridae</taxon>
        <taxon>Pleurodelinae</taxon>
        <taxon>Pleurodeles</taxon>
    </lineage>
</organism>
<evidence type="ECO:0000313" key="2">
    <source>
        <dbReference type="Proteomes" id="UP001066276"/>
    </source>
</evidence>
<evidence type="ECO:0000313" key="1">
    <source>
        <dbReference type="EMBL" id="KAJ1199571.1"/>
    </source>
</evidence>
<dbReference type="InterPro" id="IPR021109">
    <property type="entry name" value="Peptidase_aspartic_dom_sf"/>
</dbReference>
<dbReference type="Gene3D" id="2.40.70.10">
    <property type="entry name" value="Acid Proteases"/>
    <property type="match status" value="1"/>
</dbReference>
<dbReference type="AlphaFoldDB" id="A0AAV7VGH7"/>
<sequence>MWLRTHEKHGFIGLPAHLHVEGMETAQRLLGRHPTCMPVVVCRVPVLCVSPKNLSCFFSMGRSLRSCIIPRGDDTENVQHNDSEFVLVVKDAISSDNKLVLDPDIDASVEGVVVKLLVDTGARIAIVSQEKCDEICGAKPLFTADVSTVAFEGSKIDLIGYIWASLSIVNETIQGKVYVAKKGINVLGLIHKAEFNLVIKLGREKPVSIEKTIQVV</sequence>
<proteinExistence type="predicted"/>
<dbReference type="Proteomes" id="UP001066276">
    <property type="component" value="Chromosome 2_1"/>
</dbReference>
<protein>
    <recommendedName>
        <fullName evidence="3">Peptidase A2 domain-containing protein</fullName>
    </recommendedName>
</protein>
<accession>A0AAV7VGH7</accession>
<gene>
    <name evidence="1" type="ORF">NDU88_003405</name>
</gene>